<accession>A0ABD5UVE0</accession>
<name>A0ABD5UVE0_9EURY</name>
<dbReference type="CDD" id="cd17505">
    <property type="entry name" value="Ubl_SAMP1_like"/>
    <property type="match status" value="1"/>
</dbReference>
<protein>
    <submittedName>
        <fullName evidence="2">Ubiquitin-like small modifier protein 1</fullName>
    </submittedName>
</protein>
<dbReference type="PANTHER" id="PTHR38031:SF1">
    <property type="entry name" value="SULFUR CARRIER PROTEIN CYSO"/>
    <property type="match status" value="1"/>
</dbReference>
<proteinExistence type="predicted"/>
<dbReference type="InterPro" id="IPR003749">
    <property type="entry name" value="ThiS/MoaD-like"/>
</dbReference>
<evidence type="ECO:0000313" key="3">
    <source>
        <dbReference type="Proteomes" id="UP001596296"/>
    </source>
</evidence>
<evidence type="ECO:0000256" key="1">
    <source>
        <dbReference type="SAM" id="MobiDB-lite"/>
    </source>
</evidence>
<reference evidence="2 3" key="1">
    <citation type="journal article" date="2019" name="Int. J. Syst. Evol. Microbiol.">
        <title>The Global Catalogue of Microorganisms (GCM) 10K type strain sequencing project: providing services to taxonomists for standard genome sequencing and annotation.</title>
        <authorList>
            <consortium name="The Broad Institute Genomics Platform"/>
            <consortium name="The Broad Institute Genome Sequencing Center for Infectious Disease"/>
            <person name="Wu L."/>
            <person name="Ma J."/>
        </authorList>
    </citation>
    <scope>NUCLEOTIDE SEQUENCE [LARGE SCALE GENOMIC DNA]</scope>
    <source>
        <strain evidence="2 3">SKJ47</strain>
    </source>
</reference>
<evidence type="ECO:0000313" key="2">
    <source>
        <dbReference type="EMBL" id="MFC6893108.1"/>
    </source>
</evidence>
<dbReference type="Proteomes" id="UP001596296">
    <property type="component" value="Unassembled WGS sequence"/>
</dbReference>
<dbReference type="InterPro" id="IPR012675">
    <property type="entry name" value="Beta-grasp_dom_sf"/>
</dbReference>
<dbReference type="Gene3D" id="3.10.20.30">
    <property type="match status" value="1"/>
</dbReference>
<feature type="region of interest" description="Disordered" evidence="1">
    <location>
        <begin position="81"/>
        <end position="105"/>
    </location>
</feature>
<sequence length="105" mass="11496">MEWKLFADLAEAAGGRTVTVSAGPGDTVGDALEDLLEDRPDLRDRVMEDGELADHINLLRNGQNVIHEDGLETELEDGDELALFPPVSGGSDAHDERSRRQSSRR</sequence>
<dbReference type="RefSeq" id="WP_379744329.1">
    <property type="nucleotide sequence ID" value="NZ_JBHSVN010000001.1"/>
</dbReference>
<dbReference type="SUPFAM" id="SSF54285">
    <property type="entry name" value="MoaD/ThiS"/>
    <property type="match status" value="1"/>
</dbReference>
<dbReference type="AlphaFoldDB" id="A0ABD5UVE0"/>
<comment type="caution">
    <text evidence="2">The sequence shown here is derived from an EMBL/GenBank/DDBJ whole genome shotgun (WGS) entry which is preliminary data.</text>
</comment>
<gene>
    <name evidence="2" type="ORF">ACFQE9_10910</name>
</gene>
<dbReference type="InterPro" id="IPR052045">
    <property type="entry name" value="Sulfur_Carrier/Prot_Modifier"/>
</dbReference>
<dbReference type="Pfam" id="PF02597">
    <property type="entry name" value="ThiS"/>
    <property type="match status" value="1"/>
</dbReference>
<dbReference type="InterPro" id="IPR010038">
    <property type="entry name" value="MoaD_arc-typ"/>
</dbReference>
<dbReference type="NCBIfam" id="TIGR01687">
    <property type="entry name" value="moaD_arch"/>
    <property type="match status" value="1"/>
</dbReference>
<keyword evidence="3" id="KW-1185">Reference proteome</keyword>
<organism evidence="2 3">
    <name type="scientific">Halopenitus salinus</name>
    <dbReference type="NCBI Taxonomy" id="1198295"/>
    <lineage>
        <taxon>Archaea</taxon>
        <taxon>Methanobacteriati</taxon>
        <taxon>Methanobacteriota</taxon>
        <taxon>Stenosarchaea group</taxon>
        <taxon>Halobacteria</taxon>
        <taxon>Halobacteriales</taxon>
        <taxon>Haloferacaceae</taxon>
        <taxon>Halopenitus</taxon>
    </lineage>
</organism>
<dbReference type="PANTHER" id="PTHR38031">
    <property type="entry name" value="SULFUR CARRIER PROTEIN SLR0821-RELATED"/>
    <property type="match status" value="1"/>
</dbReference>
<dbReference type="InterPro" id="IPR016155">
    <property type="entry name" value="Mopterin_synth/thiamin_S_b"/>
</dbReference>
<dbReference type="InterPro" id="IPR054834">
    <property type="entry name" value="SAMP1_3"/>
</dbReference>
<dbReference type="NCBIfam" id="NF041918">
    <property type="entry name" value="SAMP1"/>
    <property type="match status" value="1"/>
</dbReference>
<dbReference type="EMBL" id="JBHSXL010000009">
    <property type="protein sequence ID" value="MFC6893108.1"/>
    <property type="molecule type" value="Genomic_DNA"/>
</dbReference>